<accession>A0A8S2QY72</accession>
<evidence type="ECO:0000313" key="2">
    <source>
        <dbReference type="EMBL" id="CAF4139511.1"/>
    </source>
</evidence>
<reference evidence="2" key="1">
    <citation type="submission" date="2021-02" db="EMBL/GenBank/DDBJ databases">
        <authorList>
            <person name="Nowell W R."/>
        </authorList>
    </citation>
    <scope>NUCLEOTIDE SEQUENCE</scope>
</reference>
<sequence>MISVTFPCVFGLLPNRQKNTYHFMFQELKAIAVQMKMNFSPKLIMSDFEVGLLSVVALEFVTTTSLSCYFHFTQAIYRANQRVGLSTAYNNDDDIKNTYDELIATIPSTLKETLKDLLQYFQEQWLNKVSISQWCVHGLNIRTNNNAEGDLFLLLNSEFYLLILHLAFHSRFNRRVQINHPNIWSFIKLLQGEENRFHHMYVQFIAGLGTRSKQAKTVAIQRRITKLGERYYDGTINAMEYLDGLSFIVAKRKK</sequence>
<feature type="domain" description="MULE transposase" evidence="1">
    <location>
        <begin position="5"/>
        <end position="74"/>
    </location>
</feature>
<dbReference type="Pfam" id="PF10551">
    <property type="entry name" value="MULE"/>
    <property type="match status" value="1"/>
</dbReference>
<organism evidence="2 3">
    <name type="scientific">Rotaria magnacalcarata</name>
    <dbReference type="NCBI Taxonomy" id="392030"/>
    <lineage>
        <taxon>Eukaryota</taxon>
        <taxon>Metazoa</taxon>
        <taxon>Spiralia</taxon>
        <taxon>Gnathifera</taxon>
        <taxon>Rotifera</taxon>
        <taxon>Eurotatoria</taxon>
        <taxon>Bdelloidea</taxon>
        <taxon>Philodinida</taxon>
        <taxon>Philodinidae</taxon>
        <taxon>Rotaria</taxon>
    </lineage>
</organism>
<gene>
    <name evidence="2" type="ORF">SMN809_LOCUS19173</name>
</gene>
<dbReference type="Proteomes" id="UP000676336">
    <property type="component" value="Unassembled WGS sequence"/>
</dbReference>
<proteinExistence type="predicted"/>
<dbReference type="InterPro" id="IPR018289">
    <property type="entry name" value="MULE_transposase_dom"/>
</dbReference>
<name>A0A8S2QY72_9BILA</name>
<dbReference type="AlphaFoldDB" id="A0A8S2QY72"/>
<evidence type="ECO:0000259" key="1">
    <source>
        <dbReference type="Pfam" id="PF10551"/>
    </source>
</evidence>
<evidence type="ECO:0000313" key="3">
    <source>
        <dbReference type="Proteomes" id="UP000676336"/>
    </source>
</evidence>
<protein>
    <recommendedName>
        <fullName evidence="1">MULE transposase domain-containing protein</fullName>
    </recommendedName>
</protein>
<dbReference type="EMBL" id="CAJOBI010009497">
    <property type="protein sequence ID" value="CAF4139511.1"/>
    <property type="molecule type" value="Genomic_DNA"/>
</dbReference>
<comment type="caution">
    <text evidence="2">The sequence shown here is derived from an EMBL/GenBank/DDBJ whole genome shotgun (WGS) entry which is preliminary data.</text>
</comment>